<dbReference type="Pfam" id="PF04198">
    <property type="entry name" value="Sugar-bind"/>
    <property type="match status" value="1"/>
</dbReference>
<evidence type="ECO:0000256" key="3">
    <source>
        <dbReference type="ARBA" id="ARBA00023125"/>
    </source>
</evidence>
<name>A0A1I7AWQ9_9HYPH</name>
<dbReference type="GO" id="GO:0003677">
    <property type="term" value="F:DNA binding"/>
    <property type="evidence" value="ECO:0007669"/>
    <property type="project" value="UniProtKB-KW"/>
</dbReference>
<dbReference type="AlphaFoldDB" id="A0A1I7AWQ9"/>
<feature type="domain" description="Sugar-binding" evidence="5">
    <location>
        <begin position="64"/>
        <end position="318"/>
    </location>
</feature>
<keyword evidence="8" id="KW-1185">Reference proteome</keyword>
<accession>A0A1I7AWQ9</accession>
<evidence type="ECO:0000256" key="4">
    <source>
        <dbReference type="ARBA" id="ARBA00023163"/>
    </source>
</evidence>
<reference evidence="8" key="1">
    <citation type="submission" date="2016-10" db="EMBL/GenBank/DDBJ databases">
        <authorList>
            <person name="Varghese N."/>
            <person name="Submissions S."/>
        </authorList>
    </citation>
    <scope>NUCLEOTIDE SEQUENCE [LARGE SCALE GENOMIC DNA]</scope>
    <source>
        <strain evidence="8">DSM 17465</strain>
    </source>
</reference>
<feature type="domain" description="RNA polymerase sigma factor 70 region 4 type 2" evidence="6">
    <location>
        <begin position="18"/>
        <end position="52"/>
    </location>
</feature>
<sequence>MLTKIDQSELDATRQIYKVLVMHFIEGKSQAEIAKLIGVSHPKVNRMIKQGRTMGMVDIQIQSPFRSLFDLEHEIAGLGGLDSAVVAATISEQDDVNLASVAEAAAKLFLSKLKDGDIVTVSGGKSMSAFVAALKPEKTYNVVVVPATGCLQGNHFIDVNHVTAQMAEALGGRSYQLHAPIFAESTQQRDMLKEMRQNEFVLEMARRATIAVVGIGSILTKDSSYYSLHPTSQADRKAILQSGATGELLAHLIEEGGQACGYALNDQLVSLTLDELRKIPFTIGVAAGKQKVLPIRTILKGDYINALVTDENTCRTVLQTMNEAEK</sequence>
<keyword evidence="3 7" id="KW-0238">DNA-binding</keyword>
<dbReference type="Pfam" id="PF08281">
    <property type="entry name" value="Sigma70_r4_2"/>
    <property type="match status" value="1"/>
</dbReference>
<dbReference type="GO" id="GO:0016987">
    <property type="term" value="F:sigma factor activity"/>
    <property type="evidence" value="ECO:0007669"/>
    <property type="project" value="InterPro"/>
</dbReference>
<dbReference type="InterPro" id="IPR013324">
    <property type="entry name" value="RNA_pol_sigma_r3/r4-like"/>
</dbReference>
<dbReference type="Gene3D" id="1.10.10.60">
    <property type="entry name" value="Homeodomain-like"/>
    <property type="match status" value="1"/>
</dbReference>
<proteinExistence type="inferred from homology"/>
<organism evidence="7 8">
    <name type="scientific">Pseudovibrio denitrificans</name>
    <dbReference type="NCBI Taxonomy" id="258256"/>
    <lineage>
        <taxon>Bacteria</taxon>
        <taxon>Pseudomonadati</taxon>
        <taxon>Pseudomonadota</taxon>
        <taxon>Alphaproteobacteria</taxon>
        <taxon>Hyphomicrobiales</taxon>
        <taxon>Stappiaceae</taxon>
        <taxon>Pseudovibrio</taxon>
    </lineage>
</organism>
<dbReference type="Proteomes" id="UP000183371">
    <property type="component" value="Unassembled WGS sequence"/>
</dbReference>
<dbReference type="InterPro" id="IPR051054">
    <property type="entry name" value="SorC_transcr_regulators"/>
</dbReference>
<protein>
    <submittedName>
        <fullName evidence="7">DNA-binding transcriptional regulator LsrR, DeoR family</fullName>
    </submittedName>
</protein>
<dbReference type="EMBL" id="FPBD01000003">
    <property type="protein sequence ID" value="SFT79373.1"/>
    <property type="molecule type" value="Genomic_DNA"/>
</dbReference>
<dbReference type="PANTHER" id="PTHR34294:SF1">
    <property type="entry name" value="TRANSCRIPTIONAL REGULATOR LSRR"/>
    <property type="match status" value="1"/>
</dbReference>
<comment type="similarity">
    <text evidence="1">Belongs to the SorC transcriptional regulatory family.</text>
</comment>
<dbReference type="RefSeq" id="WP_054784520.1">
    <property type="nucleotide sequence ID" value="NZ_FPBD01000003.1"/>
</dbReference>
<keyword evidence="2" id="KW-0805">Transcription regulation</keyword>
<dbReference type="GO" id="GO:0006352">
    <property type="term" value="P:DNA-templated transcription initiation"/>
    <property type="evidence" value="ECO:0007669"/>
    <property type="project" value="InterPro"/>
</dbReference>
<evidence type="ECO:0000313" key="8">
    <source>
        <dbReference type="Proteomes" id="UP000183371"/>
    </source>
</evidence>
<dbReference type="InterPro" id="IPR007324">
    <property type="entry name" value="Sugar-bd_dom_put"/>
</dbReference>
<evidence type="ECO:0000313" key="7">
    <source>
        <dbReference type="EMBL" id="SFT79373.1"/>
    </source>
</evidence>
<gene>
    <name evidence="7" type="ORF">SAMN05444141_103435</name>
</gene>
<dbReference type="SUPFAM" id="SSF88659">
    <property type="entry name" value="Sigma3 and sigma4 domains of RNA polymerase sigma factors"/>
    <property type="match status" value="1"/>
</dbReference>
<evidence type="ECO:0000259" key="5">
    <source>
        <dbReference type="Pfam" id="PF04198"/>
    </source>
</evidence>
<dbReference type="SUPFAM" id="SSF100950">
    <property type="entry name" value="NagB/RpiA/CoA transferase-like"/>
    <property type="match status" value="1"/>
</dbReference>
<dbReference type="Gene3D" id="3.40.50.1360">
    <property type="match status" value="1"/>
</dbReference>
<evidence type="ECO:0000256" key="1">
    <source>
        <dbReference type="ARBA" id="ARBA00010466"/>
    </source>
</evidence>
<dbReference type="PANTHER" id="PTHR34294">
    <property type="entry name" value="TRANSCRIPTIONAL REGULATOR-RELATED"/>
    <property type="match status" value="1"/>
</dbReference>
<dbReference type="InterPro" id="IPR037171">
    <property type="entry name" value="NagB/RpiA_transferase-like"/>
</dbReference>
<dbReference type="GO" id="GO:0030246">
    <property type="term" value="F:carbohydrate binding"/>
    <property type="evidence" value="ECO:0007669"/>
    <property type="project" value="InterPro"/>
</dbReference>
<dbReference type="InterPro" id="IPR013249">
    <property type="entry name" value="RNA_pol_sigma70_r4_t2"/>
</dbReference>
<keyword evidence="4" id="KW-0804">Transcription</keyword>
<evidence type="ECO:0000259" key="6">
    <source>
        <dbReference type="Pfam" id="PF08281"/>
    </source>
</evidence>
<evidence type="ECO:0000256" key="2">
    <source>
        <dbReference type="ARBA" id="ARBA00023015"/>
    </source>
</evidence>